<evidence type="ECO:0000259" key="3">
    <source>
        <dbReference type="Pfam" id="PF01266"/>
    </source>
</evidence>
<dbReference type="RefSeq" id="WP_067756444.1">
    <property type="nucleotide sequence ID" value="NZ_LT907988.1"/>
</dbReference>
<dbReference type="GO" id="GO:0055130">
    <property type="term" value="P:D-alanine catabolic process"/>
    <property type="evidence" value="ECO:0007669"/>
    <property type="project" value="TreeGrafter"/>
</dbReference>
<proteinExistence type="inferred from homology"/>
<name>A0A1C3K4W6_9BURK</name>
<feature type="domain" description="FAD dependent oxidoreductase" evidence="3">
    <location>
        <begin position="3"/>
        <end position="398"/>
    </location>
</feature>
<organism evidence="4 6">
    <name type="scientific">Orrella dioscoreae</name>
    <dbReference type="NCBI Taxonomy" id="1851544"/>
    <lineage>
        <taxon>Bacteria</taxon>
        <taxon>Pseudomonadati</taxon>
        <taxon>Pseudomonadota</taxon>
        <taxon>Betaproteobacteria</taxon>
        <taxon>Burkholderiales</taxon>
        <taxon>Alcaligenaceae</taxon>
        <taxon>Orrella</taxon>
    </lineage>
</organism>
<dbReference type="KEGG" id="odi:ODI_R0524"/>
<reference evidence="4 6" key="1">
    <citation type="submission" date="2016-06" db="EMBL/GenBank/DDBJ databases">
        <authorList>
            <person name="Kjaerup R.B."/>
            <person name="Dalgaard T.S."/>
            <person name="Juul-Madsen H.R."/>
        </authorList>
    </citation>
    <scope>NUCLEOTIDE SEQUENCE [LARGE SCALE GENOMIC DNA]</scope>
    <source>
        <strain evidence="4">Orrdi1</strain>
    </source>
</reference>
<dbReference type="SUPFAM" id="SSF51905">
    <property type="entry name" value="FAD/NAD(P)-binding domain"/>
    <property type="match status" value="1"/>
</dbReference>
<evidence type="ECO:0000256" key="1">
    <source>
        <dbReference type="ARBA" id="ARBA00009410"/>
    </source>
</evidence>
<dbReference type="GO" id="GO:0005886">
    <property type="term" value="C:plasma membrane"/>
    <property type="evidence" value="ECO:0007669"/>
    <property type="project" value="TreeGrafter"/>
</dbReference>
<dbReference type="EMBL" id="FLRC01000033">
    <property type="protein sequence ID" value="SBT26549.1"/>
    <property type="molecule type" value="Genomic_DNA"/>
</dbReference>
<dbReference type="NCBIfam" id="NF001933">
    <property type="entry name" value="PRK00711.1"/>
    <property type="match status" value="1"/>
</dbReference>
<evidence type="ECO:0000313" key="5">
    <source>
        <dbReference type="EMBL" id="SOE46899.1"/>
    </source>
</evidence>
<accession>A0A1C3K4W6</accession>
<dbReference type="EC" id="1.4.99.6" evidence="4"/>
<dbReference type="InterPro" id="IPR036188">
    <property type="entry name" value="FAD/NAD-bd_sf"/>
</dbReference>
<keyword evidence="2 4" id="KW-0560">Oxidoreductase</keyword>
<dbReference type="InterPro" id="IPR006076">
    <property type="entry name" value="FAD-dep_OxRdtase"/>
</dbReference>
<dbReference type="OrthoDB" id="18526at2"/>
<keyword evidence="6" id="KW-1185">Reference proteome</keyword>
<dbReference type="Gene3D" id="3.50.50.60">
    <property type="entry name" value="FAD/NAD(P)-binding domain"/>
    <property type="match status" value="2"/>
</dbReference>
<dbReference type="PANTHER" id="PTHR13847:SF280">
    <property type="entry name" value="D-AMINO ACID DEHYDROGENASE"/>
    <property type="match status" value="1"/>
</dbReference>
<dbReference type="GO" id="GO:0008718">
    <property type="term" value="F:D-amino-acid dehydrogenase activity"/>
    <property type="evidence" value="ECO:0007669"/>
    <property type="project" value="TreeGrafter"/>
</dbReference>
<dbReference type="SUPFAM" id="SSF54373">
    <property type="entry name" value="FAD-linked reductases, C-terminal domain"/>
    <property type="match status" value="1"/>
</dbReference>
<protein>
    <submittedName>
        <fullName evidence="4">D-amino acid dehydrogenase small subunit</fullName>
        <ecNumber evidence="4">1.4.99.6</ecNumber>
    </submittedName>
</protein>
<dbReference type="STRING" id="1851544.ODI_04322"/>
<evidence type="ECO:0000313" key="6">
    <source>
        <dbReference type="Proteomes" id="UP000078558"/>
    </source>
</evidence>
<evidence type="ECO:0000256" key="2">
    <source>
        <dbReference type="ARBA" id="ARBA00023002"/>
    </source>
</evidence>
<dbReference type="Gene3D" id="3.30.9.10">
    <property type="entry name" value="D-Amino Acid Oxidase, subunit A, domain 2"/>
    <property type="match status" value="1"/>
</dbReference>
<comment type="similarity">
    <text evidence="1">Belongs to the DadA oxidoreductase family.</text>
</comment>
<sequence>MHIVVIGAGIIGTSTAYALMQDGHYVTLIDAAPHAGTQASRANGGQLSYSFVAPLAEPAVLPQLPRWLLREDSPLRWRPRADPAQWRWILSFLLACRRGLHQETTRDLLALGMASRHALRQLVERESPAFDFTASGKLQVYGDTKSLDAARRRTEFLASLGCPQQILSTADCVAREPALADMAGGIAGGVHTETEDAGDAHALCRHMEEGLRQSSRSQLMFETTVQGWRTSGLRVVALRTSRGELAADGYVLAGGVGSQALARRLGMDLGIYPLKGYSLTYALTPDSRAPTMSVSDIASKVVYARLGDRLRVAGMVDIGHVTTEIDAGRITRMEQAVAQRFPRLNAAGAPSAWAGLRPARPNGKPLIGPTRYDNLWLNTGHGMLGFTLAAGSARLLADQIAGRPTSLAGDLFQP</sequence>
<dbReference type="GO" id="GO:0005737">
    <property type="term" value="C:cytoplasm"/>
    <property type="evidence" value="ECO:0007669"/>
    <property type="project" value="TreeGrafter"/>
</dbReference>
<dbReference type="Proteomes" id="UP000078558">
    <property type="component" value="Chromosome I"/>
</dbReference>
<dbReference type="Pfam" id="PF01266">
    <property type="entry name" value="DAO"/>
    <property type="match status" value="1"/>
</dbReference>
<reference evidence="5 6" key="2">
    <citation type="submission" date="2017-08" db="EMBL/GenBank/DDBJ databases">
        <authorList>
            <person name="de Groot N.N."/>
        </authorList>
    </citation>
    <scope>NUCLEOTIDE SEQUENCE [LARGE SCALE GENOMIC DNA]</scope>
    <source>
        <strain evidence="5">Orrdi1</strain>
    </source>
</reference>
<dbReference type="PANTHER" id="PTHR13847">
    <property type="entry name" value="SARCOSINE DEHYDROGENASE-RELATED"/>
    <property type="match status" value="1"/>
</dbReference>
<dbReference type="EMBL" id="LT907988">
    <property type="protein sequence ID" value="SOE46899.1"/>
    <property type="molecule type" value="Genomic_DNA"/>
</dbReference>
<dbReference type="AlphaFoldDB" id="A0A1C3K4W6"/>
<evidence type="ECO:0000313" key="4">
    <source>
        <dbReference type="EMBL" id="SBT26549.1"/>
    </source>
</evidence>
<gene>
    <name evidence="4" type="ORF">ODI_04322</name>
    <name evidence="5" type="ORF">ODI_R0524</name>
</gene>